<gene>
    <name evidence="2" type="ORF">FHL05_05035</name>
    <name evidence="1" type="ORF">FHL06_00395</name>
</gene>
<dbReference type="RefSeq" id="WP_153384275.1">
    <property type="nucleotide sequence ID" value="NZ_VDFO01000014.1"/>
</dbReference>
<dbReference type="EMBL" id="VDFO01000014">
    <property type="protein sequence ID" value="MQS97251.1"/>
    <property type="molecule type" value="Genomic_DNA"/>
</dbReference>
<dbReference type="OrthoDB" id="2143962at2"/>
<proteinExistence type="predicted"/>
<organism evidence="2 3">
    <name type="scientific">Companilactobacillus halodurans</name>
    <dbReference type="NCBI Taxonomy" id="2584183"/>
    <lineage>
        <taxon>Bacteria</taxon>
        <taxon>Bacillati</taxon>
        <taxon>Bacillota</taxon>
        <taxon>Bacilli</taxon>
        <taxon>Lactobacillales</taxon>
        <taxon>Lactobacillaceae</taxon>
        <taxon>Companilactobacillus</taxon>
    </lineage>
</organism>
<sequence length="104" mass="12436">MNLIQLHDFIKENYEDGTFQSTQDSYRQVKNDYQASKDFHASTEDDYQLGYQQAMSDYRRDHAFRYYPKSLLRFANEISDNKLIEITNFIDGYKNAQKDISKKL</sequence>
<evidence type="ECO:0000313" key="2">
    <source>
        <dbReference type="EMBL" id="MQS97251.1"/>
    </source>
</evidence>
<dbReference type="EMBL" id="VDFP01000001">
    <property type="protein sequence ID" value="MQS74856.1"/>
    <property type="molecule type" value="Genomic_DNA"/>
</dbReference>
<comment type="caution">
    <text evidence="2">The sequence shown here is derived from an EMBL/GenBank/DDBJ whole genome shotgun (WGS) entry which is preliminary data.</text>
</comment>
<dbReference type="Proteomes" id="UP000414364">
    <property type="component" value="Unassembled WGS sequence"/>
</dbReference>
<reference evidence="3 4" key="1">
    <citation type="journal article" date="2019" name="Syst. Appl. Microbiol.">
        <title>Polyphasic characterization of two novel Lactobacillus spp. isolated from blown salami packages: Description of Lactobacillus halodurans sp. nov. and Lactobacillus salsicarnum sp. nov.</title>
        <authorList>
            <person name="Schuster J.A."/>
            <person name="Klingl A."/>
            <person name="Vogel R.F."/>
            <person name="Ehrmann M.A."/>
        </authorList>
    </citation>
    <scope>NUCLEOTIDE SEQUENCE [LARGE SCALE GENOMIC DNA]</scope>
    <source>
        <strain evidence="2 3">TMW 1.1920</strain>
        <strain evidence="1 4">TMW 1.2172</strain>
    </source>
</reference>
<keyword evidence="3" id="KW-1185">Reference proteome</keyword>
<accession>A0A5P0ZW52</accession>
<evidence type="ECO:0000313" key="3">
    <source>
        <dbReference type="Proteomes" id="UP000371423"/>
    </source>
</evidence>
<dbReference type="Proteomes" id="UP000371423">
    <property type="component" value="Unassembled WGS sequence"/>
</dbReference>
<evidence type="ECO:0000313" key="4">
    <source>
        <dbReference type="Proteomes" id="UP000414364"/>
    </source>
</evidence>
<dbReference type="AlphaFoldDB" id="A0A5P0ZW52"/>
<evidence type="ECO:0000313" key="1">
    <source>
        <dbReference type="EMBL" id="MQS74856.1"/>
    </source>
</evidence>
<name>A0A5P0ZW52_9LACO</name>
<protein>
    <submittedName>
        <fullName evidence="2">Uncharacterized protein</fullName>
    </submittedName>
</protein>